<gene>
    <name evidence="2" type="ORF">LDG_6879</name>
</gene>
<reference evidence="2 3" key="1">
    <citation type="journal article" date="2011" name="BMC Genomics">
        <title>Insight into cross-talk between intra-amoebal pathogens.</title>
        <authorList>
            <person name="Gimenez G."/>
            <person name="Bertelli C."/>
            <person name="Moliner C."/>
            <person name="Robert C."/>
            <person name="Raoult D."/>
            <person name="Fournier P.E."/>
            <person name="Greub G."/>
        </authorList>
    </citation>
    <scope>NUCLEOTIDE SEQUENCE [LARGE SCALE GENOMIC DNA]</scope>
    <source>
        <strain evidence="2 3">LLAP12</strain>
    </source>
</reference>
<dbReference type="eggNOG" id="COG1024">
    <property type="taxonomic scope" value="Bacteria"/>
</dbReference>
<dbReference type="GO" id="GO:0006635">
    <property type="term" value="P:fatty acid beta-oxidation"/>
    <property type="evidence" value="ECO:0007669"/>
    <property type="project" value="TreeGrafter"/>
</dbReference>
<dbReference type="EMBL" id="JH413819">
    <property type="protein sequence ID" value="EHL31076.1"/>
    <property type="molecule type" value="Genomic_DNA"/>
</dbReference>
<dbReference type="PANTHER" id="PTHR11941:SF54">
    <property type="entry name" value="ENOYL-COA HYDRATASE, MITOCHONDRIAL"/>
    <property type="match status" value="1"/>
</dbReference>
<proteinExistence type="inferred from homology"/>
<dbReference type="AlphaFoldDB" id="G9ENQ3"/>
<dbReference type="InterPro" id="IPR029045">
    <property type="entry name" value="ClpP/crotonase-like_dom_sf"/>
</dbReference>
<evidence type="ECO:0008006" key="4">
    <source>
        <dbReference type="Google" id="ProtNLM"/>
    </source>
</evidence>
<evidence type="ECO:0000313" key="3">
    <source>
        <dbReference type="Proteomes" id="UP000002770"/>
    </source>
</evidence>
<organism evidence="2 3">
    <name type="scientific">Legionella drancourtii LLAP12</name>
    <dbReference type="NCBI Taxonomy" id="658187"/>
    <lineage>
        <taxon>Bacteria</taxon>
        <taxon>Pseudomonadati</taxon>
        <taxon>Pseudomonadota</taxon>
        <taxon>Gammaproteobacteria</taxon>
        <taxon>Legionellales</taxon>
        <taxon>Legionellaceae</taxon>
        <taxon>Legionella</taxon>
    </lineage>
</organism>
<dbReference type="PANTHER" id="PTHR11941">
    <property type="entry name" value="ENOYL-COA HYDRATASE-RELATED"/>
    <property type="match status" value="1"/>
</dbReference>
<protein>
    <recommendedName>
        <fullName evidence="4">Enoyl-CoA hydratase/isomerase family protein</fullName>
    </recommendedName>
</protein>
<sequence>MTVFSIDQKNNVAHIEISEPQLNTENIRERLDTIEEQFYKISQDENIYYVVIRSSDDNSPLATQLHTYIKDNLDIRIISKWEKIVSLIENMPKVTLAALHGHFNEPGFQLALACDYRLCLEDSKFGFSSIKAGFLPGMAVFRLAKYIGLGRAKKMLISGDEINAQEALNWGLCDEVVNNLDEAIIRLITQIRPKEIEAILMARKLLNNSYHASYEDEIGDYMAAQARCLEHLKKFKV</sequence>
<name>G9ENQ3_9GAMM</name>
<dbReference type="CDD" id="cd06558">
    <property type="entry name" value="crotonase-like"/>
    <property type="match status" value="1"/>
</dbReference>
<evidence type="ECO:0000256" key="1">
    <source>
        <dbReference type="ARBA" id="ARBA00005254"/>
    </source>
</evidence>
<dbReference type="Pfam" id="PF00378">
    <property type="entry name" value="ECH_1"/>
    <property type="match status" value="1"/>
</dbReference>
<accession>G9ENQ3</accession>
<dbReference type="SUPFAM" id="SSF52096">
    <property type="entry name" value="ClpP/crotonase"/>
    <property type="match status" value="1"/>
</dbReference>
<dbReference type="InParanoid" id="G9ENQ3"/>
<dbReference type="OrthoDB" id="4608673at2"/>
<dbReference type="STRING" id="658187.LDG_6879"/>
<dbReference type="HOGENOM" id="CLU_009834_7_4_6"/>
<dbReference type="Gene3D" id="3.90.226.10">
    <property type="entry name" value="2-enoyl-CoA Hydratase, Chain A, domain 1"/>
    <property type="match status" value="1"/>
</dbReference>
<dbReference type="RefSeq" id="WP_006870807.1">
    <property type="nucleotide sequence ID" value="NZ_JH413819.1"/>
</dbReference>
<dbReference type="InterPro" id="IPR001753">
    <property type="entry name" value="Enoyl-CoA_hydra/iso"/>
</dbReference>
<evidence type="ECO:0000313" key="2">
    <source>
        <dbReference type="EMBL" id="EHL31076.1"/>
    </source>
</evidence>
<dbReference type="Proteomes" id="UP000002770">
    <property type="component" value="Unassembled WGS sequence"/>
</dbReference>
<dbReference type="GO" id="GO:0003824">
    <property type="term" value="F:catalytic activity"/>
    <property type="evidence" value="ECO:0007669"/>
    <property type="project" value="UniProtKB-ARBA"/>
</dbReference>
<comment type="similarity">
    <text evidence="1">Belongs to the enoyl-CoA hydratase/isomerase family.</text>
</comment>
<keyword evidence="3" id="KW-1185">Reference proteome</keyword>